<name>A0ACD4CD88_9BACI</name>
<evidence type="ECO:0000313" key="2">
    <source>
        <dbReference type="Proteomes" id="UP001064027"/>
    </source>
</evidence>
<protein>
    <submittedName>
        <fullName evidence="1">MFS transporter</fullName>
    </submittedName>
</protein>
<keyword evidence="2" id="KW-1185">Reference proteome</keyword>
<organism evidence="1 2">
    <name type="scientific">Rossellomorea vietnamensis</name>
    <dbReference type="NCBI Taxonomy" id="218284"/>
    <lineage>
        <taxon>Bacteria</taxon>
        <taxon>Bacillati</taxon>
        <taxon>Bacillota</taxon>
        <taxon>Bacilli</taxon>
        <taxon>Bacillales</taxon>
        <taxon>Bacillaceae</taxon>
        <taxon>Rossellomorea</taxon>
    </lineage>
</organism>
<sequence>MKFKELHPNIKFRMIDAFMSSAVYNMMLPFLAIYFAGEFGIANAGILLSIYFASGIISSLLGGHISDEYGRRKTLIICGSIRLVSLGIIVLSNSTLFHSAEISFVMFVIINATAGISVPTNQAMLLDVSTLEERKEIFSIEYWTLNTALFLGSVIGGYFFEDYKFYVFLLCFFISSVSLFIVVYFIKESIPKTSMTMDGVSKSKSPLSKLAQNLSIVKRNKAFLLIVLASFLILSVETQAKNYFGVNLSELIESQTLIGGISLSGTQMYGFLRAENALLIMLLSLSVAKWVKNMNGMHLLIIGISLNVLGYMLLVINFNYSILFIAMLIATLGEMLYWPIKKTYLSEYIPENNKGAFLAINGLVGRGAAMTGSFSLIIGAFLNHYYIAMILLVYGLLGTLVFIKVVSNKRMLREV</sequence>
<proteinExistence type="predicted"/>
<dbReference type="Proteomes" id="UP001064027">
    <property type="component" value="Chromosome"/>
</dbReference>
<gene>
    <name evidence="1" type="ORF">N5C46_10410</name>
</gene>
<dbReference type="EMBL" id="CP104558">
    <property type="protein sequence ID" value="UXH46427.1"/>
    <property type="molecule type" value="Genomic_DNA"/>
</dbReference>
<reference evidence="1" key="1">
    <citation type="submission" date="2022-09" db="EMBL/GenBank/DDBJ databases">
        <title>Complete genome sequence of Rossellomorea vietnamensis strain RL-WG62, a newly isolated PGPR with the potential for plant salinity stress alleviation.</title>
        <authorList>
            <person name="Ren L."/>
            <person name="Wang G."/>
            <person name="Hu H."/>
        </authorList>
    </citation>
    <scope>NUCLEOTIDE SEQUENCE</scope>
    <source>
        <strain evidence="1">RL-WG62</strain>
    </source>
</reference>
<evidence type="ECO:0000313" key="1">
    <source>
        <dbReference type="EMBL" id="UXH46427.1"/>
    </source>
</evidence>
<accession>A0ACD4CD88</accession>